<evidence type="ECO:0000313" key="3">
    <source>
        <dbReference type="Proteomes" id="UP001044222"/>
    </source>
</evidence>
<gene>
    <name evidence="2" type="ORF">ANANG_G00077420</name>
</gene>
<name>A0A9D3MLK8_ANGAN</name>
<comment type="caution">
    <text evidence="2">The sequence shown here is derived from an EMBL/GenBank/DDBJ whole genome shotgun (WGS) entry which is preliminary data.</text>
</comment>
<dbReference type="AlphaFoldDB" id="A0A9D3MLK8"/>
<accession>A0A9D3MLK8</accession>
<feature type="compositionally biased region" description="Low complexity" evidence="1">
    <location>
        <begin position="35"/>
        <end position="46"/>
    </location>
</feature>
<protein>
    <submittedName>
        <fullName evidence="2">Uncharacterized protein</fullName>
    </submittedName>
</protein>
<feature type="region of interest" description="Disordered" evidence="1">
    <location>
        <begin position="98"/>
        <end position="118"/>
    </location>
</feature>
<evidence type="ECO:0000256" key="1">
    <source>
        <dbReference type="SAM" id="MobiDB-lite"/>
    </source>
</evidence>
<dbReference type="EMBL" id="JAFIRN010000004">
    <property type="protein sequence ID" value="KAG5849978.1"/>
    <property type="molecule type" value="Genomic_DNA"/>
</dbReference>
<reference evidence="2" key="1">
    <citation type="submission" date="2021-01" db="EMBL/GenBank/DDBJ databases">
        <title>A chromosome-scale assembly of European eel, Anguilla anguilla.</title>
        <authorList>
            <person name="Henkel C."/>
            <person name="Jong-Raadsen S.A."/>
            <person name="Dufour S."/>
            <person name="Weltzien F.-A."/>
            <person name="Palstra A.P."/>
            <person name="Pelster B."/>
            <person name="Spaink H.P."/>
            <person name="Van Den Thillart G.E."/>
            <person name="Jansen H."/>
            <person name="Zahm M."/>
            <person name="Klopp C."/>
            <person name="Cedric C."/>
            <person name="Louis A."/>
            <person name="Berthelot C."/>
            <person name="Parey E."/>
            <person name="Roest Crollius H."/>
            <person name="Montfort J."/>
            <person name="Robinson-Rechavi M."/>
            <person name="Bucao C."/>
            <person name="Bouchez O."/>
            <person name="Gislard M."/>
            <person name="Lluch J."/>
            <person name="Milhes M."/>
            <person name="Lampietro C."/>
            <person name="Lopez Roques C."/>
            <person name="Donnadieu C."/>
            <person name="Braasch I."/>
            <person name="Desvignes T."/>
            <person name="Postlethwait J."/>
            <person name="Bobe J."/>
            <person name="Guiguen Y."/>
            <person name="Dirks R."/>
        </authorList>
    </citation>
    <scope>NUCLEOTIDE SEQUENCE</scope>
    <source>
        <strain evidence="2">Tag_6206</strain>
        <tissue evidence="2">Liver</tissue>
    </source>
</reference>
<sequence length="118" mass="12364">MKKRKERAGAPCLRIQIWPAAQYRCHGNSLLQQLLSPTSSSSPGPQHFLSAGGHEGPVSAPVLGRCSPRALSQNVNPFLWRAQERVGPERSHAVLTGTAATASQNLPAAGTASPDCGG</sequence>
<keyword evidence="3" id="KW-1185">Reference proteome</keyword>
<dbReference type="Proteomes" id="UP001044222">
    <property type="component" value="Unassembled WGS sequence"/>
</dbReference>
<evidence type="ECO:0000313" key="2">
    <source>
        <dbReference type="EMBL" id="KAG5849978.1"/>
    </source>
</evidence>
<feature type="region of interest" description="Disordered" evidence="1">
    <location>
        <begin position="35"/>
        <end position="55"/>
    </location>
</feature>
<organism evidence="2 3">
    <name type="scientific">Anguilla anguilla</name>
    <name type="common">European freshwater eel</name>
    <name type="synonym">Muraena anguilla</name>
    <dbReference type="NCBI Taxonomy" id="7936"/>
    <lineage>
        <taxon>Eukaryota</taxon>
        <taxon>Metazoa</taxon>
        <taxon>Chordata</taxon>
        <taxon>Craniata</taxon>
        <taxon>Vertebrata</taxon>
        <taxon>Euteleostomi</taxon>
        <taxon>Actinopterygii</taxon>
        <taxon>Neopterygii</taxon>
        <taxon>Teleostei</taxon>
        <taxon>Anguilliformes</taxon>
        <taxon>Anguillidae</taxon>
        <taxon>Anguilla</taxon>
    </lineage>
</organism>
<proteinExistence type="predicted"/>